<evidence type="ECO:0000313" key="5">
    <source>
        <dbReference type="Proteomes" id="UP000770661"/>
    </source>
</evidence>
<gene>
    <name evidence="4" type="primary">NOP15</name>
    <name evidence="4" type="ORF">GWK47_018927</name>
</gene>
<reference evidence="4" key="1">
    <citation type="submission" date="2020-07" db="EMBL/GenBank/DDBJ databases">
        <title>The High-quality genome of the commercially important snow crab, Chionoecetes opilio.</title>
        <authorList>
            <person name="Jeong J.-H."/>
            <person name="Ryu S."/>
        </authorList>
    </citation>
    <scope>NUCLEOTIDE SEQUENCE</scope>
    <source>
        <strain evidence="4">MADBK_172401_WGS</strain>
        <tissue evidence="4">Digestive gland</tissue>
    </source>
</reference>
<comment type="subcellular location">
    <subcellularLocation>
        <location evidence="1">Nucleus</location>
        <location evidence="1">Nucleolus</location>
    </subcellularLocation>
</comment>
<comment type="caution">
    <text evidence="4">The sequence shown here is derived from an EMBL/GenBank/DDBJ whole genome shotgun (WGS) entry which is preliminary data.</text>
</comment>
<dbReference type="AlphaFoldDB" id="A0A8J4XQI9"/>
<dbReference type="PANTHER" id="PTHR46754">
    <property type="entry name" value="MKI67 FHA DOMAIN-INTERACTING NUCLEOLAR PHOSPHOPROTEIN"/>
    <property type="match status" value="1"/>
</dbReference>
<organism evidence="4 5">
    <name type="scientific">Chionoecetes opilio</name>
    <name type="common">Atlantic snow crab</name>
    <name type="synonym">Cancer opilio</name>
    <dbReference type="NCBI Taxonomy" id="41210"/>
    <lineage>
        <taxon>Eukaryota</taxon>
        <taxon>Metazoa</taxon>
        <taxon>Ecdysozoa</taxon>
        <taxon>Arthropoda</taxon>
        <taxon>Crustacea</taxon>
        <taxon>Multicrustacea</taxon>
        <taxon>Malacostraca</taxon>
        <taxon>Eumalacostraca</taxon>
        <taxon>Eucarida</taxon>
        <taxon>Decapoda</taxon>
        <taxon>Pleocyemata</taxon>
        <taxon>Brachyura</taxon>
        <taxon>Eubrachyura</taxon>
        <taxon>Majoidea</taxon>
        <taxon>Majidae</taxon>
        <taxon>Chionoecetes</taxon>
    </lineage>
</organism>
<accession>A0A8J4XQI9</accession>
<dbReference type="InterPro" id="IPR035979">
    <property type="entry name" value="RBD_domain_sf"/>
</dbReference>
<dbReference type="OrthoDB" id="21467at2759"/>
<evidence type="ECO:0000313" key="4">
    <source>
        <dbReference type="EMBL" id="KAG0712237.1"/>
    </source>
</evidence>
<dbReference type="Proteomes" id="UP000770661">
    <property type="component" value="Unassembled WGS sequence"/>
</dbReference>
<keyword evidence="2" id="KW-0694">RNA-binding</keyword>
<dbReference type="EMBL" id="JACEEZ010022614">
    <property type="protein sequence ID" value="KAG0712237.1"/>
    <property type="molecule type" value="Genomic_DNA"/>
</dbReference>
<evidence type="ECO:0000256" key="3">
    <source>
        <dbReference type="ARBA" id="ARBA00023242"/>
    </source>
</evidence>
<evidence type="ECO:0000256" key="2">
    <source>
        <dbReference type="ARBA" id="ARBA00022884"/>
    </source>
</evidence>
<evidence type="ECO:0000256" key="1">
    <source>
        <dbReference type="ARBA" id="ARBA00004604"/>
    </source>
</evidence>
<proteinExistence type="predicted"/>
<keyword evidence="3" id="KW-0539">Nucleus</keyword>
<dbReference type="SUPFAM" id="SSF54928">
    <property type="entry name" value="RNA-binding domain, RBD"/>
    <property type="match status" value="1"/>
</dbReference>
<sequence>MGYRWDDYVSNQRLHLLMKITAKKPSPPKARKTAGLKVKKVSLKAKNDASLRPKKLSATKFLALDKTDDGQFHKKAMQKRKALKDNDGEDKRGVIVLSNIPHGFFEGEMARYFRQFGVLEDIKLVRSKKFPMVVD</sequence>
<name>A0A8J4XQI9_CHIOP</name>
<dbReference type="GO" id="GO:0003723">
    <property type="term" value="F:RNA binding"/>
    <property type="evidence" value="ECO:0007669"/>
    <property type="project" value="UniProtKB-KW"/>
</dbReference>
<keyword evidence="5" id="KW-1185">Reference proteome</keyword>
<protein>
    <submittedName>
        <fullName evidence="4">Ribosome biogenesis protein 15</fullName>
    </submittedName>
</protein>
<dbReference type="GO" id="GO:0005730">
    <property type="term" value="C:nucleolus"/>
    <property type="evidence" value="ECO:0007669"/>
    <property type="project" value="UniProtKB-SubCell"/>
</dbReference>